<dbReference type="Proteomes" id="UP000199375">
    <property type="component" value="Unassembled WGS sequence"/>
</dbReference>
<accession>A0A1C4VLQ6</accession>
<protein>
    <recommendedName>
        <fullName evidence="4">Lipoprotein</fullName>
    </recommendedName>
</protein>
<gene>
    <name evidence="2" type="ORF">GA0070558_109187</name>
</gene>
<organism evidence="2 3">
    <name type="scientific">Micromonospora haikouensis</name>
    <dbReference type="NCBI Taxonomy" id="686309"/>
    <lineage>
        <taxon>Bacteria</taxon>
        <taxon>Bacillati</taxon>
        <taxon>Actinomycetota</taxon>
        <taxon>Actinomycetes</taxon>
        <taxon>Micromonosporales</taxon>
        <taxon>Micromonosporaceae</taxon>
        <taxon>Micromonospora</taxon>
    </lineage>
</organism>
<evidence type="ECO:0000313" key="2">
    <source>
        <dbReference type="EMBL" id="SCE84745.1"/>
    </source>
</evidence>
<evidence type="ECO:0000313" key="3">
    <source>
        <dbReference type="Proteomes" id="UP000199375"/>
    </source>
</evidence>
<proteinExistence type="predicted"/>
<evidence type="ECO:0008006" key="4">
    <source>
        <dbReference type="Google" id="ProtNLM"/>
    </source>
</evidence>
<dbReference type="EMBL" id="FMCW01000009">
    <property type="protein sequence ID" value="SCE84745.1"/>
    <property type="molecule type" value="Genomic_DNA"/>
</dbReference>
<reference evidence="2 3" key="1">
    <citation type="submission" date="2016-06" db="EMBL/GenBank/DDBJ databases">
        <authorList>
            <person name="Kjaerup R.B."/>
            <person name="Dalgaard T.S."/>
            <person name="Juul-Madsen H.R."/>
        </authorList>
    </citation>
    <scope>NUCLEOTIDE SEQUENCE [LARGE SCALE GENOMIC DNA]</scope>
    <source>
        <strain evidence="2 3">DSM 45626</strain>
    </source>
</reference>
<feature type="signal peptide" evidence="1">
    <location>
        <begin position="1"/>
        <end position="27"/>
    </location>
</feature>
<dbReference type="PROSITE" id="PS51257">
    <property type="entry name" value="PROKAR_LIPOPROTEIN"/>
    <property type="match status" value="1"/>
</dbReference>
<feature type="chain" id="PRO_5038479474" description="Lipoprotein" evidence="1">
    <location>
        <begin position="28"/>
        <end position="162"/>
    </location>
</feature>
<dbReference type="RefSeq" id="WP_256091881.1">
    <property type="nucleotide sequence ID" value="NZ_CBDREH010000074.1"/>
</dbReference>
<sequence length="162" mass="16429">MGVTNTRVATRAALVATLAVLPFALLGCGSDDEDAAQQPGRAPAEEATAKSRERVQAYLDAMIAKDVAAGRGQLCAPAQAAFDAAATGPNGDFADHFTVTGATITDVRAGAGGQEVSTEITVTAGSREATRPLLFTVTRSGADWCVAREAPGGNTPEPSVTP</sequence>
<evidence type="ECO:0000256" key="1">
    <source>
        <dbReference type="SAM" id="SignalP"/>
    </source>
</evidence>
<dbReference type="AlphaFoldDB" id="A0A1C4VLQ6"/>
<keyword evidence="1" id="KW-0732">Signal</keyword>
<name>A0A1C4VLQ6_9ACTN</name>